<dbReference type="EMBL" id="LAZR01001244">
    <property type="protein sequence ID" value="KKN48023.1"/>
    <property type="molecule type" value="Genomic_DNA"/>
</dbReference>
<comment type="caution">
    <text evidence="1">The sequence shown here is derived from an EMBL/GenBank/DDBJ whole genome shotgun (WGS) entry which is preliminary data.</text>
</comment>
<gene>
    <name evidence="1" type="ORF">LCGC14_0657090</name>
</gene>
<dbReference type="AlphaFoldDB" id="A0A0F9U321"/>
<name>A0A0F9U321_9ZZZZ</name>
<sequence>MINIGAHSAKLSLKDLDIQTKNIRSEFIGVFKESEEEKVFREIH</sequence>
<proteinExistence type="predicted"/>
<accession>A0A0F9U321</accession>
<organism evidence="1">
    <name type="scientific">marine sediment metagenome</name>
    <dbReference type="NCBI Taxonomy" id="412755"/>
    <lineage>
        <taxon>unclassified sequences</taxon>
        <taxon>metagenomes</taxon>
        <taxon>ecological metagenomes</taxon>
    </lineage>
</organism>
<reference evidence="1" key="1">
    <citation type="journal article" date="2015" name="Nature">
        <title>Complex archaea that bridge the gap between prokaryotes and eukaryotes.</title>
        <authorList>
            <person name="Spang A."/>
            <person name="Saw J.H."/>
            <person name="Jorgensen S.L."/>
            <person name="Zaremba-Niedzwiedzka K."/>
            <person name="Martijn J."/>
            <person name="Lind A.E."/>
            <person name="van Eijk R."/>
            <person name="Schleper C."/>
            <person name="Guy L."/>
            <person name="Ettema T.J."/>
        </authorList>
    </citation>
    <scope>NUCLEOTIDE SEQUENCE</scope>
</reference>
<protein>
    <submittedName>
        <fullName evidence="1">Uncharacterized protein</fullName>
    </submittedName>
</protein>
<evidence type="ECO:0000313" key="1">
    <source>
        <dbReference type="EMBL" id="KKN48023.1"/>
    </source>
</evidence>